<protein>
    <recommendedName>
        <fullName evidence="2">Orange domain-containing protein</fullName>
    </recommendedName>
</protein>
<sequence>HLLTPHSSVVPHKPHPHDLLSTVRVVSSYRMAPCAASDAVVISSDQVCPGRQEGEVSSRVDDMAELVAGYLDCMEEAVRYLVEVERYPECHPAVLGLRQHLADYQRQLVSEVL</sequence>
<evidence type="ECO:0000313" key="1">
    <source>
        <dbReference type="EMBL" id="JAT28418.1"/>
    </source>
</evidence>
<organism evidence="1">
    <name type="scientific">Graphocephala atropunctata</name>
    <dbReference type="NCBI Taxonomy" id="36148"/>
    <lineage>
        <taxon>Eukaryota</taxon>
        <taxon>Metazoa</taxon>
        <taxon>Ecdysozoa</taxon>
        <taxon>Arthropoda</taxon>
        <taxon>Hexapoda</taxon>
        <taxon>Insecta</taxon>
        <taxon>Pterygota</taxon>
        <taxon>Neoptera</taxon>
        <taxon>Paraneoptera</taxon>
        <taxon>Hemiptera</taxon>
        <taxon>Auchenorrhyncha</taxon>
        <taxon>Membracoidea</taxon>
        <taxon>Cicadellidae</taxon>
        <taxon>Cicadellinae</taxon>
        <taxon>Cicadellini</taxon>
        <taxon>Graphocephala</taxon>
    </lineage>
</organism>
<dbReference type="SUPFAM" id="SSF158457">
    <property type="entry name" value="Orange domain-like"/>
    <property type="match status" value="1"/>
</dbReference>
<proteinExistence type="predicted"/>
<name>A0A1B6LXJ2_9HEMI</name>
<feature type="non-terminal residue" evidence="1">
    <location>
        <position position="113"/>
    </location>
</feature>
<gene>
    <name evidence="1" type="ORF">g.1506</name>
</gene>
<evidence type="ECO:0008006" key="2">
    <source>
        <dbReference type="Google" id="ProtNLM"/>
    </source>
</evidence>
<dbReference type="EMBL" id="GEBQ01011559">
    <property type="protein sequence ID" value="JAT28418.1"/>
    <property type="molecule type" value="Transcribed_RNA"/>
</dbReference>
<feature type="non-terminal residue" evidence="1">
    <location>
        <position position="1"/>
    </location>
</feature>
<reference evidence="1" key="1">
    <citation type="submission" date="2015-11" db="EMBL/GenBank/DDBJ databases">
        <title>De novo transcriptome assembly of four potential Pierce s Disease insect vectors from Arizona vineyards.</title>
        <authorList>
            <person name="Tassone E.E."/>
        </authorList>
    </citation>
    <scope>NUCLEOTIDE SEQUENCE</scope>
</reference>
<accession>A0A1B6LXJ2</accession>
<dbReference type="Gene3D" id="6.10.250.980">
    <property type="match status" value="1"/>
</dbReference>
<dbReference type="AlphaFoldDB" id="A0A1B6LXJ2"/>